<accession>A0A0F9FK95</accession>
<dbReference type="EMBL" id="LAZR01021011">
    <property type="protein sequence ID" value="KKL86799.1"/>
    <property type="molecule type" value="Genomic_DNA"/>
</dbReference>
<comment type="caution">
    <text evidence="1">The sequence shown here is derived from an EMBL/GenBank/DDBJ whole genome shotgun (WGS) entry which is preliminary data.</text>
</comment>
<dbReference type="AlphaFoldDB" id="A0A0F9FK95"/>
<organism evidence="1">
    <name type="scientific">marine sediment metagenome</name>
    <dbReference type="NCBI Taxonomy" id="412755"/>
    <lineage>
        <taxon>unclassified sequences</taxon>
        <taxon>metagenomes</taxon>
        <taxon>ecological metagenomes</taxon>
    </lineage>
</organism>
<reference evidence="1" key="1">
    <citation type="journal article" date="2015" name="Nature">
        <title>Complex archaea that bridge the gap between prokaryotes and eukaryotes.</title>
        <authorList>
            <person name="Spang A."/>
            <person name="Saw J.H."/>
            <person name="Jorgensen S.L."/>
            <person name="Zaremba-Niedzwiedzka K."/>
            <person name="Martijn J."/>
            <person name="Lind A.E."/>
            <person name="van Eijk R."/>
            <person name="Schleper C."/>
            <person name="Guy L."/>
            <person name="Ettema T.J."/>
        </authorList>
    </citation>
    <scope>NUCLEOTIDE SEQUENCE</scope>
</reference>
<proteinExistence type="predicted"/>
<protein>
    <submittedName>
        <fullName evidence="1">Uncharacterized protein</fullName>
    </submittedName>
</protein>
<sequence>MLSHESLEEIFRELIGTSVKKLEADISPVIEEYMVDVTAGLATRPYLVSKVVYINDLLRTGLDSDGYIRREYLRITGDMALCISGIFPDSLESRKTSFNVGDYIDIGAAAYGNINVDIFDEMSEKFPEMVDILNLVSMKITLTSIDLANYIKRRRMIDARASRK</sequence>
<name>A0A0F9FK95_9ZZZZ</name>
<evidence type="ECO:0000313" key="1">
    <source>
        <dbReference type="EMBL" id="KKL86799.1"/>
    </source>
</evidence>
<gene>
    <name evidence="1" type="ORF">LCGC14_1941130</name>
</gene>